<feature type="region of interest" description="Disordered" evidence="1">
    <location>
        <begin position="60"/>
        <end position="90"/>
    </location>
</feature>
<proteinExistence type="predicted"/>
<gene>
    <name evidence="2" type="ORF">ACFFGX_04095</name>
</gene>
<name>A0ABV6SGZ7_AZOPA</name>
<protein>
    <submittedName>
        <fullName evidence="2">Uncharacterized protein</fullName>
    </submittedName>
</protein>
<evidence type="ECO:0000256" key="1">
    <source>
        <dbReference type="SAM" id="MobiDB-lite"/>
    </source>
</evidence>
<dbReference type="EMBL" id="JBHLSS010000028">
    <property type="protein sequence ID" value="MFC0708807.1"/>
    <property type="molecule type" value="Genomic_DNA"/>
</dbReference>
<comment type="caution">
    <text evidence="2">The sequence shown here is derived from an EMBL/GenBank/DDBJ whole genome shotgun (WGS) entry which is preliminary data.</text>
</comment>
<dbReference type="Proteomes" id="UP001589891">
    <property type="component" value="Unassembled WGS sequence"/>
</dbReference>
<reference evidence="2 3" key="1">
    <citation type="submission" date="2024-09" db="EMBL/GenBank/DDBJ databases">
        <authorList>
            <person name="Sun Q."/>
            <person name="Mori K."/>
        </authorList>
    </citation>
    <scope>NUCLEOTIDE SEQUENCE [LARGE SCALE GENOMIC DNA]</scope>
    <source>
        <strain evidence="2 3">NCAIM B.01794</strain>
    </source>
</reference>
<organism evidence="2 3">
    <name type="scientific">Azorhizophilus paspali</name>
    <name type="common">Azotobacter paspali</name>
    <dbReference type="NCBI Taxonomy" id="69963"/>
    <lineage>
        <taxon>Bacteria</taxon>
        <taxon>Pseudomonadati</taxon>
        <taxon>Pseudomonadota</taxon>
        <taxon>Gammaproteobacteria</taxon>
        <taxon>Pseudomonadales</taxon>
        <taxon>Pseudomonadaceae</taxon>
        <taxon>Azorhizophilus</taxon>
    </lineage>
</organism>
<accession>A0ABV6SGZ7</accession>
<keyword evidence="3" id="KW-1185">Reference proteome</keyword>
<feature type="compositionally biased region" description="Low complexity" evidence="1">
    <location>
        <begin position="73"/>
        <end position="90"/>
    </location>
</feature>
<evidence type="ECO:0000313" key="3">
    <source>
        <dbReference type="Proteomes" id="UP001589891"/>
    </source>
</evidence>
<dbReference type="RefSeq" id="WP_376943113.1">
    <property type="nucleotide sequence ID" value="NZ_CP171449.1"/>
</dbReference>
<sequence>MDALPTATAAAVLDRDGPQALIEALAARGFRMCGPVVRDAAIVYDEIFGVAYRPAGPTARRSASTAWSGVPTRRCSASPPRRRPGSASCRSWLSGQATGLQLLDVHGKR</sequence>
<evidence type="ECO:0000313" key="2">
    <source>
        <dbReference type="EMBL" id="MFC0708807.1"/>
    </source>
</evidence>